<gene>
    <name evidence="2" type="ORF">FDP41_001957</name>
</gene>
<sequence>MCIVSISTSKTVNTTDNIINNSSKSPETKPEERDPFDSVFETNTRYPFILISNRDEEFDRPTHSDFQLVANSILCVTDLVYGNTWLGVNIHTGCMAILTNVDDDYSEQLPTLELYKKKETCGSKLLLNHSANNCDGPTMGGHEPKTRKVIRSRLLLDLLLEKSLDTLNNNNNHLDFIEHVKKHEHEWLQTKGFIVLCGNLFSYFEGSTPSDLVYFTNRKFNRDEHGKPLSQWPEKLTKQLHIELLPNGDTYCASNSFLNDHLWQKVKVLRERMHECFKEVNNKQSPQDLVTKFSKLLNIRNINEYHDNSISINDIDKFTDEYMKKHQFESEPVALIQEFKQKYQISPFSKSCTTTYPLTQINLNNSQFLAERKIDIHLYDRSTINDIFVHYQSKFTNWKTKSQSIIIVDRFEKKIHCFFRDVNDLRYISDELNSSLPWRSKHIEFCH</sequence>
<dbReference type="VEuPathDB" id="AmoebaDB:NfTy_033430"/>
<dbReference type="VEuPathDB" id="AmoebaDB:NF0008870"/>
<evidence type="ECO:0000313" key="2">
    <source>
        <dbReference type="EMBL" id="KAF0978887.1"/>
    </source>
</evidence>
<dbReference type="Pfam" id="PF05742">
    <property type="entry name" value="TANGO2"/>
    <property type="match status" value="2"/>
</dbReference>
<protein>
    <submittedName>
        <fullName evidence="2">Uncharacterized protein</fullName>
    </submittedName>
</protein>
<name>A0A6A5BP72_NAEFO</name>
<dbReference type="GeneID" id="68109175"/>
<dbReference type="EMBL" id="VFQX01000028">
    <property type="protein sequence ID" value="KAF0978887.1"/>
    <property type="molecule type" value="Genomic_DNA"/>
</dbReference>
<dbReference type="OrthoDB" id="191601at2759"/>
<organism evidence="2 3">
    <name type="scientific">Naegleria fowleri</name>
    <name type="common">Brain eating amoeba</name>
    <dbReference type="NCBI Taxonomy" id="5763"/>
    <lineage>
        <taxon>Eukaryota</taxon>
        <taxon>Discoba</taxon>
        <taxon>Heterolobosea</taxon>
        <taxon>Tetramitia</taxon>
        <taxon>Eutetramitia</taxon>
        <taxon>Vahlkampfiidae</taxon>
        <taxon>Naegleria</taxon>
    </lineage>
</organism>
<dbReference type="RefSeq" id="XP_044563600.1">
    <property type="nucleotide sequence ID" value="XM_044705098.1"/>
</dbReference>
<feature type="compositionally biased region" description="Basic and acidic residues" evidence="1">
    <location>
        <begin position="26"/>
        <end position="36"/>
    </location>
</feature>
<reference evidence="2 3" key="1">
    <citation type="journal article" date="2019" name="Sci. Rep.">
        <title>Nanopore sequencing improves the draft genome of the human pathogenic amoeba Naegleria fowleri.</title>
        <authorList>
            <person name="Liechti N."/>
            <person name="Schurch N."/>
            <person name="Bruggmann R."/>
            <person name="Wittwer M."/>
        </authorList>
    </citation>
    <scope>NUCLEOTIDE SEQUENCE [LARGE SCALE GENOMIC DNA]</scope>
    <source>
        <strain evidence="2 3">ATCC 30894</strain>
    </source>
</reference>
<proteinExistence type="predicted"/>
<dbReference type="PANTHER" id="PTHR17985:SF8">
    <property type="entry name" value="TRANSPORT AND GOLGI ORGANIZATION PROTEIN 2 HOMOLOG"/>
    <property type="match status" value="1"/>
</dbReference>
<evidence type="ECO:0000313" key="3">
    <source>
        <dbReference type="Proteomes" id="UP000444721"/>
    </source>
</evidence>
<feature type="compositionally biased region" description="Polar residues" evidence="1">
    <location>
        <begin position="16"/>
        <end position="25"/>
    </location>
</feature>
<dbReference type="InterPro" id="IPR008551">
    <property type="entry name" value="TANGO2"/>
</dbReference>
<dbReference type="Proteomes" id="UP000444721">
    <property type="component" value="Unassembled WGS sequence"/>
</dbReference>
<dbReference type="AlphaFoldDB" id="A0A6A5BP72"/>
<comment type="caution">
    <text evidence="2">The sequence shown here is derived from an EMBL/GenBank/DDBJ whole genome shotgun (WGS) entry which is preliminary data.</text>
</comment>
<keyword evidence="3" id="KW-1185">Reference proteome</keyword>
<evidence type="ECO:0000256" key="1">
    <source>
        <dbReference type="SAM" id="MobiDB-lite"/>
    </source>
</evidence>
<accession>A0A6A5BP72</accession>
<dbReference type="VEuPathDB" id="AmoebaDB:FDP41_001957"/>
<dbReference type="OMA" id="IHLYDRS"/>
<feature type="region of interest" description="Disordered" evidence="1">
    <location>
        <begin position="16"/>
        <end position="37"/>
    </location>
</feature>
<dbReference type="PANTHER" id="PTHR17985">
    <property type="entry name" value="SER/THR-RICH PROTEIN T10 IN DGCR REGION"/>
    <property type="match status" value="1"/>
</dbReference>